<evidence type="ECO:0008006" key="5">
    <source>
        <dbReference type="Google" id="ProtNLM"/>
    </source>
</evidence>
<evidence type="ECO:0000256" key="1">
    <source>
        <dbReference type="SAM" id="MobiDB-lite"/>
    </source>
</evidence>
<feature type="region of interest" description="Disordered" evidence="1">
    <location>
        <begin position="33"/>
        <end position="57"/>
    </location>
</feature>
<sequence precursor="true">MAPARLSATWLLACALLLGGRAAPAQQLSAIRDSVVSPNTHPTTEEPPRSRKTRRRSYDGCDDDSFFAELGLFALATPYLLPYYMFDEPCCDRFESYSQQETDHGFKETDWFCRSTEGVSSARGLVEYGTDFSDIDSVGAKLQVDLPVARMTLDASAVEYSERMVGGGSDSLTLGDANLVFRFAQNSYTVWRSGLGVNWMADARDDVGFNFTYGFDYLPSKPYVVSAEIDWGRLGETHLFRGRTTVGVQWRDFEAYTGYEYLDIESVELSTMLFGVRGWW</sequence>
<gene>
    <name evidence="3" type="ORF">Mal64_19060</name>
</gene>
<keyword evidence="2" id="KW-0732">Signal</keyword>
<protein>
    <recommendedName>
        <fullName evidence="5">Outer membrane protein beta-barrel domain-containing protein</fullName>
    </recommendedName>
</protein>
<proteinExistence type="predicted"/>
<comment type="caution">
    <text evidence="3">The sequence shown here is derived from an EMBL/GenBank/DDBJ whole genome shotgun (WGS) entry which is preliminary data.</text>
</comment>
<feature type="chain" id="PRO_5022709301" description="Outer membrane protein beta-barrel domain-containing protein" evidence="2">
    <location>
        <begin position="26"/>
        <end position="280"/>
    </location>
</feature>
<dbReference type="Proteomes" id="UP000315440">
    <property type="component" value="Unassembled WGS sequence"/>
</dbReference>
<reference evidence="3 4" key="1">
    <citation type="submission" date="2019-02" db="EMBL/GenBank/DDBJ databases">
        <title>Deep-cultivation of Planctomycetes and their phenomic and genomic characterization uncovers novel biology.</title>
        <authorList>
            <person name="Wiegand S."/>
            <person name="Jogler M."/>
            <person name="Boedeker C."/>
            <person name="Pinto D."/>
            <person name="Vollmers J."/>
            <person name="Rivas-Marin E."/>
            <person name="Kohn T."/>
            <person name="Peeters S.H."/>
            <person name="Heuer A."/>
            <person name="Rast P."/>
            <person name="Oberbeckmann S."/>
            <person name="Bunk B."/>
            <person name="Jeske O."/>
            <person name="Meyerdierks A."/>
            <person name="Storesund J.E."/>
            <person name="Kallscheuer N."/>
            <person name="Luecker S."/>
            <person name="Lage O.M."/>
            <person name="Pohl T."/>
            <person name="Merkel B.J."/>
            <person name="Hornburger P."/>
            <person name="Mueller R.-W."/>
            <person name="Bruemmer F."/>
            <person name="Labrenz M."/>
            <person name="Spormann A.M."/>
            <person name="Op Den Camp H."/>
            <person name="Overmann J."/>
            <person name="Amann R."/>
            <person name="Jetten M.S.M."/>
            <person name="Mascher T."/>
            <person name="Medema M.H."/>
            <person name="Devos D.P."/>
            <person name="Kaster A.-K."/>
            <person name="Ovreas L."/>
            <person name="Rohde M."/>
            <person name="Galperin M.Y."/>
            <person name="Jogler C."/>
        </authorList>
    </citation>
    <scope>NUCLEOTIDE SEQUENCE [LARGE SCALE GENOMIC DNA]</scope>
    <source>
        <strain evidence="3 4">Mal64</strain>
    </source>
</reference>
<accession>A0A5C5ZMY3</accession>
<organism evidence="3 4">
    <name type="scientific">Pseudobythopirellula maris</name>
    <dbReference type="NCBI Taxonomy" id="2527991"/>
    <lineage>
        <taxon>Bacteria</taxon>
        <taxon>Pseudomonadati</taxon>
        <taxon>Planctomycetota</taxon>
        <taxon>Planctomycetia</taxon>
        <taxon>Pirellulales</taxon>
        <taxon>Lacipirellulaceae</taxon>
        <taxon>Pseudobythopirellula</taxon>
    </lineage>
</organism>
<evidence type="ECO:0000313" key="4">
    <source>
        <dbReference type="Proteomes" id="UP000315440"/>
    </source>
</evidence>
<dbReference type="EMBL" id="SJPQ01000002">
    <property type="protein sequence ID" value="TWT88425.1"/>
    <property type="molecule type" value="Genomic_DNA"/>
</dbReference>
<dbReference type="AlphaFoldDB" id="A0A5C5ZMY3"/>
<dbReference type="OrthoDB" id="272730at2"/>
<name>A0A5C5ZMY3_9BACT</name>
<feature type="signal peptide" evidence="2">
    <location>
        <begin position="1"/>
        <end position="25"/>
    </location>
</feature>
<dbReference type="RefSeq" id="WP_146399473.1">
    <property type="nucleotide sequence ID" value="NZ_SJPQ01000002.1"/>
</dbReference>
<evidence type="ECO:0000313" key="3">
    <source>
        <dbReference type="EMBL" id="TWT88425.1"/>
    </source>
</evidence>
<evidence type="ECO:0000256" key="2">
    <source>
        <dbReference type="SAM" id="SignalP"/>
    </source>
</evidence>
<keyword evidence="4" id="KW-1185">Reference proteome</keyword>